<dbReference type="OrthoDB" id="5945173at2759"/>
<comment type="caution">
    <text evidence="8">The sequence shown here is derived from an EMBL/GenBank/DDBJ whole genome shotgun (WGS) entry which is preliminary data.</text>
</comment>
<name>A0A401RYL5_CHIPU</name>
<dbReference type="SUPFAM" id="SSF57302">
    <property type="entry name" value="Snake toxin-like"/>
    <property type="match status" value="1"/>
</dbReference>
<keyword evidence="5" id="KW-0325">Glycoprotein</keyword>
<protein>
    <recommendedName>
        <fullName evidence="7">UPAR/Ly6 domain-containing protein</fullName>
    </recommendedName>
</protein>
<accession>A0A401RYL5</accession>
<keyword evidence="4" id="KW-0472">Membrane</keyword>
<dbReference type="InterPro" id="IPR051110">
    <property type="entry name" value="Ly-6/neurotoxin-like_GPI-ap"/>
</dbReference>
<dbReference type="InterPro" id="IPR016054">
    <property type="entry name" value="LY6_UPA_recep-like"/>
</dbReference>
<dbReference type="STRING" id="137246.A0A401RYL5"/>
<dbReference type="PANTHER" id="PTHR16983">
    <property type="entry name" value="UPAR/LY6 DOMAIN-CONTAINING PROTEIN"/>
    <property type="match status" value="1"/>
</dbReference>
<dbReference type="Gene3D" id="2.10.60.10">
    <property type="entry name" value="CD59"/>
    <property type="match status" value="1"/>
</dbReference>
<evidence type="ECO:0000256" key="4">
    <source>
        <dbReference type="ARBA" id="ARBA00023136"/>
    </source>
</evidence>
<evidence type="ECO:0000256" key="3">
    <source>
        <dbReference type="ARBA" id="ARBA00022729"/>
    </source>
</evidence>
<organism evidence="8 9">
    <name type="scientific">Chiloscyllium punctatum</name>
    <name type="common">Brownbanded bambooshark</name>
    <name type="synonym">Hemiscyllium punctatum</name>
    <dbReference type="NCBI Taxonomy" id="137246"/>
    <lineage>
        <taxon>Eukaryota</taxon>
        <taxon>Metazoa</taxon>
        <taxon>Chordata</taxon>
        <taxon>Craniata</taxon>
        <taxon>Vertebrata</taxon>
        <taxon>Chondrichthyes</taxon>
        <taxon>Elasmobranchii</taxon>
        <taxon>Galeomorphii</taxon>
        <taxon>Galeoidea</taxon>
        <taxon>Orectolobiformes</taxon>
        <taxon>Hemiscylliidae</taxon>
        <taxon>Chiloscyllium</taxon>
    </lineage>
</organism>
<dbReference type="InterPro" id="IPR035076">
    <property type="entry name" value="Toxin/TOLIP"/>
</dbReference>
<gene>
    <name evidence="8" type="ORF">chiPu_0001641</name>
</gene>
<dbReference type="Pfam" id="PF00087">
    <property type="entry name" value="Toxin_TOLIP"/>
    <property type="match status" value="1"/>
</dbReference>
<evidence type="ECO:0000256" key="1">
    <source>
        <dbReference type="ARBA" id="ARBA00004236"/>
    </source>
</evidence>
<dbReference type="Proteomes" id="UP000287033">
    <property type="component" value="Unassembled WGS sequence"/>
</dbReference>
<keyword evidence="2" id="KW-1003">Cell membrane</keyword>
<evidence type="ECO:0000256" key="6">
    <source>
        <dbReference type="SAM" id="SignalP"/>
    </source>
</evidence>
<evidence type="ECO:0000256" key="2">
    <source>
        <dbReference type="ARBA" id="ARBA00022475"/>
    </source>
</evidence>
<evidence type="ECO:0000259" key="7">
    <source>
        <dbReference type="SMART" id="SM00134"/>
    </source>
</evidence>
<dbReference type="GO" id="GO:0005886">
    <property type="term" value="C:plasma membrane"/>
    <property type="evidence" value="ECO:0007669"/>
    <property type="project" value="UniProtKB-SubCell"/>
</dbReference>
<keyword evidence="3 6" id="KW-0732">Signal</keyword>
<proteinExistence type="predicted"/>
<evidence type="ECO:0000256" key="5">
    <source>
        <dbReference type="ARBA" id="ARBA00023180"/>
    </source>
</evidence>
<reference evidence="8 9" key="1">
    <citation type="journal article" date="2018" name="Nat. Ecol. Evol.">
        <title>Shark genomes provide insights into elasmobranch evolution and the origin of vertebrates.</title>
        <authorList>
            <person name="Hara Y"/>
            <person name="Yamaguchi K"/>
            <person name="Onimaru K"/>
            <person name="Kadota M"/>
            <person name="Koyanagi M"/>
            <person name="Keeley SD"/>
            <person name="Tatsumi K"/>
            <person name="Tanaka K"/>
            <person name="Motone F"/>
            <person name="Kageyama Y"/>
            <person name="Nozu R"/>
            <person name="Adachi N"/>
            <person name="Nishimura O"/>
            <person name="Nakagawa R"/>
            <person name="Tanegashima C"/>
            <person name="Kiyatake I"/>
            <person name="Matsumoto R"/>
            <person name="Murakumo K"/>
            <person name="Nishida K"/>
            <person name="Terakita A"/>
            <person name="Kuratani S"/>
            <person name="Sato K"/>
            <person name="Hyodo S Kuraku.S."/>
        </authorList>
    </citation>
    <scope>NUCLEOTIDE SEQUENCE [LARGE SCALE GENOMIC DNA]</scope>
</reference>
<dbReference type="PANTHER" id="PTHR16983:SF10">
    <property type="entry name" value="PROTEIN QUIVER"/>
    <property type="match status" value="1"/>
</dbReference>
<feature type="chain" id="PRO_5019106379" description="UPAR/Ly6 domain-containing protein" evidence="6">
    <location>
        <begin position="20"/>
        <end position="132"/>
    </location>
</feature>
<evidence type="ECO:0000313" key="9">
    <source>
        <dbReference type="Proteomes" id="UP000287033"/>
    </source>
</evidence>
<comment type="subcellular location">
    <subcellularLocation>
        <location evidence="1">Cell membrane</location>
    </subcellularLocation>
</comment>
<evidence type="ECO:0000313" key="8">
    <source>
        <dbReference type="EMBL" id="GCC23247.1"/>
    </source>
</evidence>
<dbReference type="SMART" id="SM00134">
    <property type="entry name" value="LU"/>
    <property type="match status" value="1"/>
</dbReference>
<dbReference type="FunFam" id="2.10.60.10:FF:000003">
    <property type="entry name" value="lymphocyte antigen 6E isoform X1"/>
    <property type="match status" value="1"/>
</dbReference>
<feature type="signal peptide" evidence="6">
    <location>
        <begin position="1"/>
        <end position="19"/>
    </location>
</feature>
<sequence>MKFITAAIIVGLCFLTAETLKCYQCLNTRLIEECNSQYQLCPSNKSMCLTSVKTVGFSQAGLGIVRVTKKCSYHSECTADASDITIGGRKIFCCSTDFCNLDSSADYSRHSWILLGSIPTLAWTLLEWTLST</sequence>
<dbReference type="AlphaFoldDB" id="A0A401RYL5"/>
<dbReference type="InterPro" id="IPR045860">
    <property type="entry name" value="Snake_toxin-like_sf"/>
</dbReference>
<keyword evidence="9" id="KW-1185">Reference proteome</keyword>
<dbReference type="OMA" id="RVERHIK"/>
<feature type="domain" description="UPAR/Ly6" evidence="7">
    <location>
        <begin position="20"/>
        <end position="108"/>
    </location>
</feature>
<dbReference type="EMBL" id="BEZZ01000025">
    <property type="protein sequence ID" value="GCC23247.1"/>
    <property type="molecule type" value="Genomic_DNA"/>
</dbReference>